<proteinExistence type="predicted"/>
<evidence type="ECO:0000256" key="1">
    <source>
        <dbReference type="SAM" id="SignalP"/>
    </source>
</evidence>
<reference evidence="2 3" key="2">
    <citation type="submission" date="2020-06" db="EMBL/GenBank/DDBJ databases">
        <title>Complete Genome Sequence of Clostridium muelleri sp. nov. P21T, an Acid-Alcohol Producing Acetogen Isolated from Old Hay.</title>
        <authorList>
            <person name="Duncan K.E."/>
            <person name="Tanner R.S."/>
        </authorList>
    </citation>
    <scope>NUCLEOTIDE SEQUENCE [LARGE SCALE GENOMIC DNA]</scope>
    <source>
        <strain evidence="2 3">P21</strain>
    </source>
</reference>
<keyword evidence="1" id="KW-0732">Signal</keyword>
<evidence type="ECO:0000313" key="3">
    <source>
        <dbReference type="Proteomes" id="UP000537131"/>
    </source>
</evidence>
<dbReference type="AlphaFoldDB" id="A0A7Y0HNP9"/>
<feature type="signal peptide" evidence="1">
    <location>
        <begin position="1"/>
        <end position="28"/>
    </location>
</feature>
<keyword evidence="3" id="KW-1185">Reference proteome</keyword>
<sequence>MKNLKKKILTILFTLSITLITTPGVAFAHVVDSTSTTTVNNTINSAYQLTENTVQDSLSSTPKILWNCYLSNSNDTDWYQVFLSAGTKTLTINSANNNITADVISQDGSTIISKSIHDPSTKQQKKFEVSTSGTYYIKIFSTESFSTRSDYSIFIGAPWYLNGSYTQSLNTNLTVTPYNKVSRTVNFDLSNNTSIPNSAVVRKITVSGTETNKYYVDNKVRSIRPYSQYSWIDIPGVSLFYTNVLNPSSSISLKQNWSFKHSASGFSSGYTSYSLNPTITFNYMYEADN</sequence>
<feature type="chain" id="PRO_5031336497" description="Peptidase C-terminal archaeal/bacterial domain-containing protein" evidence="1">
    <location>
        <begin position="29"/>
        <end position="289"/>
    </location>
</feature>
<reference evidence="2 3" key="1">
    <citation type="submission" date="2020-04" db="EMBL/GenBank/DDBJ databases">
        <authorList>
            <person name="Doyle D.A."/>
        </authorList>
    </citation>
    <scope>NUCLEOTIDE SEQUENCE [LARGE SCALE GENOMIC DNA]</scope>
    <source>
        <strain evidence="2 3">P21</strain>
    </source>
</reference>
<accession>A0A7Y0HNP9</accession>
<protein>
    <recommendedName>
        <fullName evidence="4">Peptidase C-terminal archaeal/bacterial domain-containing protein</fullName>
    </recommendedName>
</protein>
<dbReference type="Gene3D" id="2.60.120.380">
    <property type="match status" value="1"/>
</dbReference>
<gene>
    <name evidence="2" type="ORF">HBE96_09240</name>
</gene>
<evidence type="ECO:0008006" key="4">
    <source>
        <dbReference type="Google" id="ProtNLM"/>
    </source>
</evidence>
<comment type="caution">
    <text evidence="2">The sequence shown here is derived from an EMBL/GenBank/DDBJ whole genome shotgun (WGS) entry which is preliminary data.</text>
</comment>
<organism evidence="2 3">
    <name type="scientific">Clostridium muellerianum</name>
    <dbReference type="NCBI Taxonomy" id="2716538"/>
    <lineage>
        <taxon>Bacteria</taxon>
        <taxon>Bacillati</taxon>
        <taxon>Bacillota</taxon>
        <taxon>Clostridia</taxon>
        <taxon>Eubacteriales</taxon>
        <taxon>Clostridiaceae</taxon>
        <taxon>Clostridium</taxon>
    </lineage>
</organism>
<dbReference type="EMBL" id="JABBNI010000015">
    <property type="protein sequence ID" value="NMM62882.1"/>
    <property type="molecule type" value="Genomic_DNA"/>
</dbReference>
<evidence type="ECO:0000313" key="2">
    <source>
        <dbReference type="EMBL" id="NMM62882.1"/>
    </source>
</evidence>
<name>A0A7Y0HNP9_9CLOT</name>
<dbReference type="Proteomes" id="UP000537131">
    <property type="component" value="Unassembled WGS sequence"/>
</dbReference>
<dbReference type="RefSeq" id="WP_169297488.1">
    <property type="nucleotide sequence ID" value="NZ_JABBNI010000015.1"/>
</dbReference>